<evidence type="ECO:0000313" key="7">
    <source>
        <dbReference type="EMBL" id="KIM83724.1"/>
    </source>
</evidence>
<keyword evidence="4" id="KW-0547">Nucleotide-binding</keyword>
<dbReference type="Gene3D" id="3.90.640.10">
    <property type="entry name" value="Actin, Chain A, domain 4"/>
    <property type="match status" value="1"/>
</dbReference>
<dbReference type="STRING" id="765440.A0A0C3FW22"/>
<dbReference type="OrthoDB" id="2667634at2759"/>
<dbReference type="FunFam" id="3.90.640.10:FF:000153">
    <property type="entry name" value="Endoplasmic reticulum chaperone BiP"/>
    <property type="match status" value="1"/>
</dbReference>
<comment type="subcellular location">
    <subcellularLocation>
        <location evidence="1">Endoplasmic reticulum lumen</location>
    </subcellularLocation>
</comment>
<evidence type="ECO:0000256" key="3">
    <source>
        <dbReference type="ARBA" id="ARBA00022729"/>
    </source>
</evidence>
<gene>
    <name evidence="7" type="ORF">PILCRDRAFT_7120</name>
</gene>
<dbReference type="SUPFAM" id="SSF53067">
    <property type="entry name" value="Actin-like ATPase domain"/>
    <property type="match status" value="1"/>
</dbReference>
<reference evidence="8" key="2">
    <citation type="submission" date="2015-01" db="EMBL/GenBank/DDBJ databases">
        <title>Evolutionary Origins and Diversification of the Mycorrhizal Mutualists.</title>
        <authorList>
            <consortium name="DOE Joint Genome Institute"/>
            <consortium name="Mycorrhizal Genomics Consortium"/>
            <person name="Kohler A."/>
            <person name="Kuo A."/>
            <person name="Nagy L.G."/>
            <person name="Floudas D."/>
            <person name="Copeland A."/>
            <person name="Barry K.W."/>
            <person name="Cichocki N."/>
            <person name="Veneault-Fourrey C."/>
            <person name="LaButti K."/>
            <person name="Lindquist E.A."/>
            <person name="Lipzen A."/>
            <person name="Lundell T."/>
            <person name="Morin E."/>
            <person name="Murat C."/>
            <person name="Riley R."/>
            <person name="Ohm R."/>
            <person name="Sun H."/>
            <person name="Tunlid A."/>
            <person name="Henrissat B."/>
            <person name="Grigoriev I.V."/>
            <person name="Hibbett D.S."/>
            <person name="Martin F."/>
        </authorList>
    </citation>
    <scope>NUCLEOTIDE SEQUENCE [LARGE SCALE GENOMIC DNA]</scope>
    <source>
        <strain evidence="8">F 1598</strain>
    </source>
</reference>
<reference evidence="7 8" key="1">
    <citation type="submission" date="2014-04" db="EMBL/GenBank/DDBJ databases">
        <authorList>
            <consortium name="DOE Joint Genome Institute"/>
            <person name="Kuo A."/>
            <person name="Tarkka M."/>
            <person name="Buscot F."/>
            <person name="Kohler A."/>
            <person name="Nagy L.G."/>
            <person name="Floudas D."/>
            <person name="Copeland A."/>
            <person name="Barry K.W."/>
            <person name="Cichocki N."/>
            <person name="Veneault-Fourrey C."/>
            <person name="LaButti K."/>
            <person name="Lindquist E.A."/>
            <person name="Lipzen A."/>
            <person name="Lundell T."/>
            <person name="Morin E."/>
            <person name="Murat C."/>
            <person name="Sun H."/>
            <person name="Tunlid A."/>
            <person name="Henrissat B."/>
            <person name="Grigoriev I.V."/>
            <person name="Hibbett D.S."/>
            <person name="Martin F."/>
            <person name="Nordberg H.P."/>
            <person name="Cantor M.N."/>
            <person name="Hua S.X."/>
        </authorList>
    </citation>
    <scope>NUCLEOTIDE SEQUENCE [LARGE SCALE GENOMIC DNA]</scope>
    <source>
        <strain evidence="7 8">F 1598</strain>
    </source>
</reference>
<dbReference type="InterPro" id="IPR043129">
    <property type="entry name" value="ATPase_NBD"/>
</dbReference>
<evidence type="ECO:0000313" key="8">
    <source>
        <dbReference type="Proteomes" id="UP000054166"/>
    </source>
</evidence>
<keyword evidence="8" id="KW-1185">Reference proteome</keyword>
<evidence type="ECO:0000256" key="5">
    <source>
        <dbReference type="ARBA" id="ARBA00022824"/>
    </source>
</evidence>
<comment type="similarity">
    <text evidence="2">Belongs to the heat shock protein 70 family.</text>
</comment>
<sequence length="112" mass="12588">MEIVWLVEWRAGLIIDTSVFEVLAAMGNTHLPGGEDFNNRVIEHLIKLYKKKTGTDITSNQCALGKLKHEVKKAKCTLSSQWSTCIGIKSLKDSNDFSEILIWPPNMHCTLS</sequence>
<dbReference type="AlphaFoldDB" id="A0A0C3FW22"/>
<evidence type="ECO:0000256" key="2">
    <source>
        <dbReference type="ARBA" id="ARBA00007381"/>
    </source>
</evidence>
<name>A0A0C3FW22_PILCF</name>
<dbReference type="GO" id="GO:0140662">
    <property type="term" value="F:ATP-dependent protein folding chaperone"/>
    <property type="evidence" value="ECO:0007669"/>
    <property type="project" value="InterPro"/>
</dbReference>
<keyword evidence="3" id="KW-0732">Signal</keyword>
<dbReference type="EMBL" id="KN832990">
    <property type="protein sequence ID" value="KIM83724.1"/>
    <property type="molecule type" value="Genomic_DNA"/>
</dbReference>
<dbReference type="HOGENOM" id="CLU_2146810_0_0_1"/>
<dbReference type="InterPro" id="IPR013126">
    <property type="entry name" value="Hsp_70_fam"/>
</dbReference>
<evidence type="ECO:0000256" key="1">
    <source>
        <dbReference type="ARBA" id="ARBA00004319"/>
    </source>
</evidence>
<organism evidence="7 8">
    <name type="scientific">Piloderma croceum (strain F 1598)</name>
    <dbReference type="NCBI Taxonomy" id="765440"/>
    <lineage>
        <taxon>Eukaryota</taxon>
        <taxon>Fungi</taxon>
        <taxon>Dikarya</taxon>
        <taxon>Basidiomycota</taxon>
        <taxon>Agaricomycotina</taxon>
        <taxon>Agaricomycetes</taxon>
        <taxon>Agaricomycetidae</taxon>
        <taxon>Atheliales</taxon>
        <taxon>Atheliaceae</taxon>
        <taxon>Piloderma</taxon>
    </lineage>
</organism>
<evidence type="ECO:0000256" key="4">
    <source>
        <dbReference type="ARBA" id="ARBA00022741"/>
    </source>
</evidence>
<dbReference type="InParanoid" id="A0A0C3FW22"/>
<dbReference type="GO" id="GO:0005524">
    <property type="term" value="F:ATP binding"/>
    <property type="evidence" value="ECO:0007669"/>
    <property type="project" value="UniProtKB-KW"/>
</dbReference>
<protein>
    <submittedName>
        <fullName evidence="7">Uncharacterized protein</fullName>
    </submittedName>
</protein>
<evidence type="ECO:0000256" key="6">
    <source>
        <dbReference type="ARBA" id="ARBA00022840"/>
    </source>
</evidence>
<dbReference type="GO" id="GO:0005788">
    <property type="term" value="C:endoplasmic reticulum lumen"/>
    <property type="evidence" value="ECO:0007669"/>
    <property type="project" value="UniProtKB-SubCell"/>
</dbReference>
<dbReference type="Gene3D" id="3.30.420.40">
    <property type="match status" value="1"/>
</dbReference>
<accession>A0A0C3FW22</accession>
<dbReference type="Proteomes" id="UP000054166">
    <property type="component" value="Unassembled WGS sequence"/>
</dbReference>
<keyword evidence="6" id="KW-0067">ATP-binding</keyword>
<proteinExistence type="inferred from homology"/>
<keyword evidence="5" id="KW-0256">Endoplasmic reticulum</keyword>
<dbReference type="Pfam" id="PF00012">
    <property type="entry name" value="HSP70"/>
    <property type="match status" value="1"/>
</dbReference>
<dbReference type="PANTHER" id="PTHR19375">
    <property type="entry name" value="HEAT SHOCK PROTEIN 70KDA"/>
    <property type="match status" value="1"/>
</dbReference>